<evidence type="ECO:0000256" key="13">
    <source>
        <dbReference type="SAM" id="Phobius"/>
    </source>
</evidence>
<dbReference type="EMBL" id="CAJNRF010006272">
    <property type="protein sequence ID" value="CAF2079942.1"/>
    <property type="molecule type" value="Genomic_DNA"/>
</dbReference>
<evidence type="ECO:0000256" key="8">
    <source>
        <dbReference type="ARBA" id="ARBA00023136"/>
    </source>
</evidence>
<evidence type="ECO:0000256" key="12">
    <source>
        <dbReference type="SAM" id="MobiDB-lite"/>
    </source>
</evidence>
<dbReference type="GO" id="GO:0005886">
    <property type="term" value="C:plasma membrane"/>
    <property type="evidence" value="ECO:0007669"/>
    <property type="project" value="TreeGrafter"/>
</dbReference>
<dbReference type="PRINTS" id="PR01078">
    <property type="entry name" value="AMINACHANNEL"/>
</dbReference>
<evidence type="ECO:0000256" key="11">
    <source>
        <dbReference type="RuleBase" id="RU000679"/>
    </source>
</evidence>
<keyword evidence="6" id="KW-0915">Sodium</keyword>
<keyword evidence="8 13" id="KW-0472">Membrane</keyword>
<keyword evidence="10 11" id="KW-0407">Ion channel</keyword>
<dbReference type="AlphaFoldDB" id="A0A816RUZ9"/>
<comment type="similarity">
    <text evidence="11">Belongs to the amiloride-sensitive sodium channel (TC 1.A.6) family.</text>
</comment>
<dbReference type="GO" id="GO:0015280">
    <property type="term" value="F:ligand-gated sodium channel activity"/>
    <property type="evidence" value="ECO:0007669"/>
    <property type="project" value="TreeGrafter"/>
</dbReference>
<evidence type="ECO:0000313" key="15">
    <source>
        <dbReference type="Proteomes" id="UP000663856"/>
    </source>
</evidence>
<evidence type="ECO:0000256" key="10">
    <source>
        <dbReference type="ARBA" id="ARBA00023303"/>
    </source>
</evidence>
<feature type="compositionally biased region" description="Low complexity" evidence="12">
    <location>
        <begin position="1"/>
        <end position="17"/>
    </location>
</feature>
<proteinExistence type="inferred from homology"/>
<keyword evidence="3 11" id="KW-0894">Sodium channel</keyword>
<keyword evidence="4 11" id="KW-0812">Transmembrane</keyword>
<dbReference type="Gene3D" id="2.60.470.10">
    <property type="entry name" value="Acid-sensing ion channels like domains"/>
    <property type="match status" value="2"/>
</dbReference>
<comment type="caution">
    <text evidence="14">The sequence shown here is derived from an EMBL/GenBank/DDBJ whole genome shotgun (WGS) entry which is preliminary data.</text>
</comment>
<evidence type="ECO:0000256" key="1">
    <source>
        <dbReference type="ARBA" id="ARBA00004141"/>
    </source>
</evidence>
<evidence type="ECO:0000313" key="14">
    <source>
        <dbReference type="EMBL" id="CAF2079942.1"/>
    </source>
</evidence>
<evidence type="ECO:0000256" key="9">
    <source>
        <dbReference type="ARBA" id="ARBA00023201"/>
    </source>
</evidence>
<keyword evidence="7 11" id="KW-0406">Ion transport</keyword>
<evidence type="ECO:0000256" key="5">
    <source>
        <dbReference type="ARBA" id="ARBA00022989"/>
    </source>
</evidence>
<evidence type="ECO:0000256" key="2">
    <source>
        <dbReference type="ARBA" id="ARBA00022448"/>
    </source>
</evidence>
<keyword evidence="9 11" id="KW-0739">Sodium transport</keyword>
<accession>A0A816RUZ9</accession>
<evidence type="ECO:0000256" key="4">
    <source>
        <dbReference type="ARBA" id="ARBA00022692"/>
    </source>
</evidence>
<name>A0A816RUZ9_9BILA</name>
<evidence type="ECO:0000256" key="3">
    <source>
        <dbReference type="ARBA" id="ARBA00022461"/>
    </source>
</evidence>
<evidence type="ECO:0000256" key="7">
    <source>
        <dbReference type="ARBA" id="ARBA00023065"/>
    </source>
</evidence>
<protein>
    <submittedName>
        <fullName evidence="14">Uncharacterized protein</fullName>
    </submittedName>
</protein>
<dbReference type="PANTHER" id="PTHR11690">
    <property type="entry name" value="AMILORIDE-SENSITIVE SODIUM CHANNEL-RELATED"/>
    <property type="match status" value="1"/>
</dbReference>
<dbReference type="Gene3D" id="1.10.287.770">
    <property type="entry name" value="YojJ-like"/>
    <property type="match status" value="1"/>
</dbReference>
<dbReference type="PANTHER" id="PTHR11690:SF248">
    <property type="entry name" value="PICKPOCKET 17, ISOFORM A"/>
    <property type="match status" value="1"/>
</dbReference>
<dbReference type="InterPro" id="IPR001873">
    <property type="entry name" value="ENaC"/>
</dbReference>
<feature type="region of interest" description="Disordered" evidence="12">
    <location>
        <begin position="1"/>
        <end position="26"/>
    </location>
</feature>
<gene>
    <name evidence="14" type="ORF">WKI299_LOCUS15920</name>
</gene>
<organism evidence="14 15">
    <name type="scientific">Rotaria magnacalcarata</name>
    <dbReference type="NCBI Taxonomy" id="392030"/>
    <lineage>
        <taxon>Eukaryota</taxon>
        <taxon>Metazoa</taxon>
        <taxon>Spiralia</taxon>
        <taxon>Gnathifera</taxon>
        <taxon>Rotifera</taxon>
        <taxon>Eurotatoria</taxon>
        <taxon>Bdelloidea</taxon>
        <taxon>Philodinida</taxon>
        <taxon>Philodinidae</taxon>
        <taxon>Rotaria</taxon>
    </lineage>
</organism>
<keyword evidence="5 13" id="KW-1133">Transmembrane helix</keyword>
<comment type="subcellular location">
    <subcellularLocation>
        <location evidence="1">Membrane</location>
        <topology evidence="1">Multi-pass membrane protein</topology>
    </subcellularLocation>
</comment>
<keyword evidence="2 11" id="KW-0813">Transport</keyword>
<evidence type="ECO:0000256" key="6">
    <source>
        <dbReference type="ARBA" id="ARBA00023053"/>
    </source>
</evidence>
<dbReference type="Proteomes" id="UP000663856">
    <property type="component" value="Unassembled WGS sequence"/>
</dbReference>
<reference evidence="14" key="1">
    <citation type="submission" date="2021-02" db="EMBL/GenBank/DDBJ databases">
        <authorList>
            <person name="Nowell W R."/>
        </authorList>
    </citation>
    <scope>NUCLEOTIDE SEQUENCE</scope>
</reference>
<dbReference type="Pfam" id="PF00858">
    <property type="entry name" value="ASC"/>
    <property type="match status" value="2"/>
</dbReference>
<feature type="transmembrane region" description="Helical" evidence="13">
    <location>
        <begin position="58"/>
        <end position="83"/>
    </location>
</feature>
<sequence>MSATTTKHVTVATPTDTEASPSVPKRQRAGSIINDFCLTTSIQGFPGIARSESIHNRLFWTVALISFTGIMLYFIVDAISAYFNYPTQTSVTIVAEWPQAFPAVSICNYGMLRYDRFIGPFLNYTNALNITNTTDTTNFTVTQSYYISDFLIDKFNRRESLNDYFFLLSGMMMSCSYNGVACTAANFTSFISPTYGMCYTFNANYNGVACTAANFTSFISPTYGMCNTFNAKLKNVVDGGIRYDSDNGANGLLQLALYTHEQQYVPFMTQGTGIVALVHDNSEVPNVEMEAVFLSPGRHHRLGFKKKKSLFLASPYTTCTETISPGLQIVYDAYNATDYAYSQYYCFDACIQEYIYSHCGCGGPSLWNVPAVIIHGTDQRINISLCNTSNSCPKQYITFILNTASTLNAYCSQCTEECTYTEFIMKLSSLLAPPVTALTDIKQFVESSNITLSNDWSTSWISEIQSNYVSLEVAYETVRTEVYSQEATLSPVDVLSNVGGQTGLWIGISFLSVIEIAEMAYRLMRCLWHNLRTIVNNRIKTQEAIQ</sequence>